<protein>
    <submittedName>
        <fullName evidence="1">Uncharacterized protein</fullName>
    </submittedName>
</protein>
<sequence>MIKKAFFEAAFVVFGVVLALAANEWREGRADRAEARDALAAIHEEIRLNRDMVAEAISAHEARLVAIGDPTTAAPPDMSAFSDGFMKPATALSTAAWDSAAQTGIFSHMEFETVRKLGTLYAHQDRYHDQVSSYASLIYETLYRDGYQSIFGNKRGLLTMIRTLKYQEEALLGVYDTFLTGLES</sequence>
<dbReference type="InParanoid" id="A0A371RK89"/>
<evidence type="ECO:0000313" key="1">
    <source>
        <dbReference type="EMBL" id="RFB05875.1"/>
    </source>
</evidence>
<dbReference type="AlphaFoldDB" id="A0A371RK89"/>
<accession>A0A371RK89</accession>
<reference evidence="1 2" key="1">
    <citation type="submission" date="2018-08" db="EMBL/GenBank/DDBJ databases">
        <title>Parvularcula sp. SM1705, isolated from surface water of the South Sea China.</title>
        <authorList>
            <person name="Sun L."/>
        </authorList>
    </citation>
    <scope>NUCLEOTIDE SEQUENCE [LARGE SCALE GENOMIC DNA]</scope>
    <source>
        <strain evidence="1 2">SM1705</strain>
    </source>
</reference>
<evidence type="ECO:0000313" key="2">
    <source>
        <dbReference type="Proteomes" id="UP000264589"/>
    </source>
</evidence>
<dbReference type="RefSeq" id="WP_116392507.1">
    <property type="nucleotide sequence ID" value="NZ_QUQO01000001.1"/>
</dbReference>
<dbReference type="EMBL" id="QUQO01000001">
    <property type="protein sequence ID" value="RFB05875.1"/>
    <property type="molecule type" value="Genomic_DNA"/>
</dbReference>
<gene>
    <name evidence="1" type="ORF">DX908_11720</name>
</gene>
<proteinExistence type="predicted"/>
<keyword evidence="2" id="KW-1185">Reference proteome</keyword>
<comment type="caution">
    <text evidence="1">The sequence shown here is derived from an EMBL/GenBank/DDBJ whole genome shotgun (WGS) entry which is preliminary data.</text>
</comment>
<dbReference type="Proteomes" id="UP000264589">
    <property type="component" value="Unassembled WGS sequence"/>
</dbReference>
<organism evidence="1 2">
    <name type="scientific">Parvularcula marina</name>
    <dbReference type="NCBI Taxonomy" id="2292771"/>
    <lineage>
        <taxon>Bacteria</taxon>
        <taxon>Pseudomonadati</taxon>
        <taxon>Pseudomonadota</taxon>
        <taxon>Alphaproteobacteria</taxon>
        <taxon>Parvularculales</taxon>
        <taxon>Parvularculaceae</taxon>
        <taxon>Parvularcula</taxon>
    </lineage>
</organism>
<name>A0A371RK89_9PROT</name>